<dbReference type="SUPFAM" id="SSF53328">
    <property type="entry name" value="Formyltransferase"/>
    <property type="match status" value="1"/>
</dbReference>
<evidence type="ECO:0000259" key="6">
    <source>
        <dbReference type="Pfam" id="PF00551"/>
    </source>
</evidence>
<dbReference type="CDD" id="cd08646">
    <property type="entry name" value="FMT_core_Met-tRNA-FMT_N"/>
    <property type="match status" value="1"/>
</dbReference>
<evidence type="ECO:0000256" key="4">
    <source>
        <dbReference type="ARBA" id="ARBA00022917"/>
    </source>
</evidence>
<dbReference type="EC" id="2.1.2.9" evidence="2 5"/>
<dbReference type="EMBL" id="CP031517">
    <property type="protein sequence ID" value="QOS39520.1"/>
    <property type="molecule type" value="Genomic_DNA"/>
</dbReference>
<gene>
    <name evidence="5" type="primary">fmt</name>
    <name evidence="8" type="ORF">DYE49_03220</name>
</gene>
<dbReference type="Pfam" id="PF00551">
    <property type="entry name" value="Formyl_trans_N"/>
    <property type="match status" value="1"/>
</dbReference>
<dbReference type="InterPro" id="IPR005794">
    <property type="entry name" value="Fmt"/>
</dbReference>
<protein>
    <recommendedName>
        <fullName evidence="2 5">Methionyl-tRNA formyltransferase</fullName>
        <ecNumber evidence="2 5">2.1.2.9</ecNumber>
    </recommendedName>
</protein>
<organism evidence="8 9">
    <name type="scientific">Treponema rectale</name>
    <dbReference type="NCBI Taxonomy" id="744512"/>
    <lineage>
        <taxon>Bacteria</taxon>
        <taxon>Pseudomonadati</taxon>
        <taxon>Spirochaetota</taxon>
        <taxon>Spirochaetia</taxon>
        <taxon>Spirochaetales</taxon>
        <taxon>Treponemataceae</taxon>
        <taxon>Treponema</taxon>
    </lineage>
</organism>
<evidence type="ECO:0000313" key="8">
    <source>
        <dbReference type="EMBL" id="QOS39520.1"/>
    </source>
</evidence>
<evidence type="ECO:0000256" key="1">
    <source>
        <dbReference type="ARBA" id="ARBA00010699"/>
    </source>
</evidence>
<reference evidence="8 9" key="1">
    <citation type="submission" date="2018-08" db="EMBL/GenBank/DDBJ databases">
        <title>The first complete genome of Treponema rectale (CHPAT), a commensal spirochete of the bovine rectum.</title>
        <authorList>
            <person name="Staton G.J."/>
            <person name="Clegg S.R."/>
            <person name="Carter S.D."/>
            <person name="Radford A.D."/>
            <person name="Darby A."/>
            <person name="Hall N."/>
            <person name="Birtles R.J."/>
            <person name="Evans N.J."/>
        </authorList>
    </citation>
    <scope>NUCLEOTIDE SEQUENCE [LARGE SCALE GENOMIC DNA]</scope>
    <source>
        <strain evidence="8 9">CHPA</strain>
    </source>
</reference>
<feature type="binding site" evidence="5">
    <location>
        <begin position="110"/>
        <end position="113"/>
    </location>
    <ligand>
        <name>(6S)-5,6,7,8-tetrahydrofolate</name>
        <dbReference type="ChEBI" id="CHEBI:57453"/>
    </ligand>
</feature>
<name>A0A7M1XK33_9SPIR</name>
<accession>A0A7M1XK33</accession>
<dbReference type="InterPro" id="IPR044135">
    <property type="entry name" value="Met-tRNA-FMT_C"/>
</dbReference>
<dbReference type="KEGG" id="trc:DYE49_03220"/>
<dbReference type="InterPro" id="IPR036477">
    <property type="entry name" value="Formyl_transf_N_sf"/>
</dbReference>
<sequence>MANERIVFLGTPELAAECLKGLVKANFNIVGVVTKEDKIRGRNNTVEESPVAKVAHEFNLPLHKPHRLNTDFQFLVDLKPDLLLTFAYGQLISDEILALGTYKPLNLHGSLLPKYRGAAPMQYALYNGDKQTGVSLMEMVHEMDAGDVYASKSFDLDIKDNYTTLCTKISQCGLELAIEALPKFFNHELTPIPQDKTKVTFTHMITKDQEHLDLSKTPLEFVNQVRSLSLTPGGYLLWNDQMLKIYEAEVFSDKQEAEIGTVVLAHKKQIILQVKEGQVKLNLLQRPGKKMMSASDFNNGVHDFTGVILH</sequence>
<dbReference type="Proteomes" id="UP000593591">
    <property type="component" value="Chromosome"/>
</dbReference>
<dbReference type="PANTHER" id="PTHR11138">
    <property type="entry name" value="METHIONYL-TRNA FORMYLTRANSFERASE"/>
    <property type="match status" value="1"/>
</dbReference>
<dbReference type="NCBIfam" id="TIGR00460">
    <property type="entry name" value="fmt"/>
    <property type="match status" value="1"/>
</dbReference>
<evidence type="ECO:0000256" key="3">
    <source>
        <dbReference type="ARBA" id="ARBA00022679"/>
    </source>
</evidence>
<evidence type="ECO:0000259" key="7">
    <source>
        <dbReference type="Pfam" id="PF02911"/>
    </source>
</evidence>
<keyword evidence="4 5" id="KW-0648">Protein biosynthesis</keyword>
<comment type="function">
    <text evidence="5">Attaches a formyl group to the free amino group of methionyl-tRNA(fMet). The formyl group appears to play a dual role in the initiator identity of N-formylmethionyl-tRNA by promoting its recognition by IF2 and preventing the misappropriation of this tRNA by the elongation apparatus.</text>
</comment>
<dbReference type="HAMAP" id="MF_00182">
    <property type="entry name" value="Formyl_trans"/>
    <property type="match status" value="1"/>
</dbReference>
<dbReference type="Gene3D" id="3.40.50.12230">
    <property type="match status" value="1"/>
</dbReference>
<evidence type="ECO:0000256" key="2">
    <source>
        <dbReference type="ARBA" id="ARBA00012261"/>
    </source>
</evidence>
<feature type="domain" description="Formyl transferase C-terminal" evidence="7">
    <location>
        <begin position="205"/>
        <end position="301"/>
    </location>
</feature>
<dbReference type="GO" id="GO:0004479">
    <property type="term" value="F:methionyl-tRNA formyltransferase activity"/>
    <property type="evidence" value="ECO:0007669"/>
    <property type="project" value="UniProtKB-UniRule"/>
</dbReference>
<comment type="similarity">
    <text evidence="1 5">Belongs to the Fmt family.</text>
</comment>
<keyword evidence="3 5" id="KW-0808">Transferase</keyword>
<proteinExistence type="inferred from homology"/>
<dbReference type="InterPro" id="IPR041711">
    <property type="entry name" value="Met-tRNA-FMT_N"/>
</dbReference>
<dbReference type="InterPro" id="IPR002376">
    <property type="entry name" value="Formyl_transf_N"/>
</dbReference>
<evidence type="ECO:0000313" key="9">
    <source>
        <dbReference type="Proteomes" id="UP000593591"/>
    </source>
</evidence>
<dbReference type="AlphaFoldDB" id="A0A7M1XK33"/>
<dbReference type="PANTHER" id="PTHR11138:SF5">
    <property type="entry name" value="METHIONYL-TRNA FORMYLTRANSFERASE, MITOCHONDRIAL"/>
    <property type="match status" value="1"/>
</dbReference>
<dbReference type="Pfam" id="PF02911">
    <property type="entry name" value="Formyl_trans_C"/>
    <property type="match status" value="1"/>
</dbReference>
<dbReference type="InterPro" id="IPR005793">
    <property type="entry name" value="Formyl_trans_C"/>
</dbReference>
<dbReference type="SUPFAM" id="SSF50486">
    <property type="entry name" value="FMT C-terminal domain-like"/>
    <property type="match status" value="1"/>
</dbReference>
<dbReference type="InterPro" id="IPR011034">
    <property type="entry name" value="Formyl_transferase-like_C_sf"/>
</dbReference>
<feature type="domain" description="Formyl transferase N-terminal" evidence="6">
    <location>
        <begin position="5"/>
        <end position="180"/>
    </location>
</feature>
<evidence type="ECO:0000256" key="5">
    <source>
        <dbReference type="HAMAP-Rule" id="MF_00182"/>
    </source>
</evidence>
<dbReference type="GO" id="GO:0005829">
    <property type="term" value="C:cytosol"/>
    <property type="evidence" value="ECO:0007669"/>
    <property type="project" value="TreeGrafter"/>
</dbReference>
<comment type="catalytic activity">
    <reaction evidence="5">
        <text>L-methionyl-tRNA(fMet) + (6R)-10-formyltetrahydrofolate = N-formyl-L-methionyl-tRNA(fMet) + (6S)-5,6,7,8-tetrahydrofolate + H(+)</text>
        <dbReference type="Rhea" id="RHEA:24380"/>
        <dbReference type="Rhea" id="RHEA-COMP:9952"/>
        <dbReference type="Rhea" id="RHEA-COMP:9953"/>
        <dbReference type="ChEBI" id="CHEBI:15378"/>
        <dbReference type="ChEBI" id="CHEBI:57453"/>
        <dbReference type="ChEBI" id="CHEBI:78530"/>
        <dbReference type="ChEBI" id="CHEBI:78844"/>
        <dbReference type="ChEBI" id="CHEBI:195366"/>
        <dbReference type="EC" id="2.1.2.9"/>
    </reaction>
</comment>
<dbReference type="CDD" id="cd08704">
    <property type="entry name" value="Met_tRNA_FMT_C"/>
    <property type="match status" value="1"/>
</dbReference>